<feature type="transmembrane region" description="Helical" evidence="6">
    <location>
        <begin position="291"/>
        <end position="321"/>
    </location>
</feature>
<feature type="transmembrane region" description="Helical" evidence="6">
    <location>
        <begin position="141"/>
        <end position="162"/>
    </location>
</feature>
<dbReference type="PANTHER" id="PTHR21716:SF62">
    <property type="entry name" value="TRANSPORT PROTEIN YDBI-RELATED"/>
    <property type="match status" value="1"/>
</dbReference>
<feature type="transmembrane region" description="Helical" evidence="6">
    <location>
        <begin position="198"/>
        <end position="217"/>
    </location>
</feature>
<dbReference type="RefSeq" id="WP_010008312.1">
    <property type="nucleotide sequence ID" value="NZ_JAGYGP010000005.1"/>
</dbReference>
<dbReference type="GO" id="GO:0055085">
    <property type="term" value="P:transmembrane transport"/>
    <property type="evidence" value="ECO:0007669"/>
    <property type="project" value="TreeGrafter"/>
</dbReference>
<comment type="subcellular location">
    <subcellularLocation>
        <location evidence="1">Membrane</location>
        <topology evidence="1">Multi-pass membrane protein</topology>
    </subcellularLocation>
</comment>
<feature type="transmembrane region" description="Helical" evidence="6">
    <location>
        <begin position="260"/>
        <end position="279"/>
    </location>
</feature>
<keyword evidence="3 6" id="KW-0812">Transmembrane</keyword>
<dbReference type="GO" id="GO:0016020">
    <property type="term" value="C:membrane"/>
    <property type="evidence" value="ECO:0007669"/>
    <property type="project" value="UniProtKB-SubCell"/>
</dbReference>
<gene>
    <name evidence="7" type="ORF">C5L23_000199</name>
</gene>
<evidence type="ECO:0000256" key="6">
    <source>
        <dbReference type="SAM" id="Phobius"/>
    </source>
</evidence>
<accession>A0A4R5N6G9</accession>
<evidence type="ECO:0000313" key="8">
    <source>
        <dbReference type="Proteomes" id="UP000295681"/>
    </source>
</evidence>
<dbReference type="EMBL" id="PUFI01000016">
    <property type="protein sequence ID" value="TDG67245.1"/>
    <property type="molecule type" value="Genomic_DNA"/>
</dbReference>
<evidence type="ECO:0000256" key="4">
    <source>
        <dbReference type="ARBA" id="ARBA00022989"/>
    </source>
</evidence>
<comment type="similarity">
    <text evidence="2">Belongs to the autoinducer-2 exporter (AI-2E) (TC 2.A.86) family.</text>
</comment>
<evidence type="ECO:0000313" key="7">
    <source>
        <dbReference type="EMBL" id="TDG67245.1"/>
    </source>
</evidence>
<organism evidence="7 8">
    <name type="scientific">Leuconostoc fallax</name>
    <dbReference type="NCBI Taxonomy" id="1251"/>
    <lineage>
        <taxon>Bacteria</taxon>
        <taxon>Bacillati</taxon>
        <taxon>Bacillota</taxon>
        <taxon>Bacilli</taxon>
        <taxon>Lactobacillales</taxon>
        <taxon>Lactobacillaceae</taxon>
        <taxon>Leuconostoc</taxon>
    </lineage>
</organism>
<evidence type="ECO:0000256" key="3">
    <source>
        <dbReference type="ARBA" id="ARBA00022692"/>
    </source>
</evidence>
<reference evidence="7 8" key="1">
    <citation type="journal article" date="2019" name="Appl. Microbiol. Biotechnol.">
        <title>Uncovering carbohydrate metabolism through a genotype-phenotype association study of 56 lactic acid bacteria genomes.</title>
        <authorList>
            <person name="Buron-Moles G."/>
            <person name="Chailyan A."/>
            <person name="Dolejs I."/>
            <person name="Forster J."/>
            <person name="Miks M.H."/>
        </authorList>
    </citation>
    <scope>NUCLEOTIDE SEQUENCE [LARGE SCALE GENOMIC DNA]</scope>
    <source>
        <strain evidence="7 8">ATCC 700006</strain>
    </source>
</reference>
<name>A0A4R5N6G9_9LACO</name>
<dbReference type="Pfam" id="PF01594">
    <property type="entry name" value="AI-2E_transport"/>
    <property type="match status" value="1"/>
</dbReference>
<evidence type="ECO:0008006" key="9">
    <source>
        <dbReference type="Google" id="ProtNLM"/>
    </source>
</evidence>
<proteinExistence type="inferred from homology"/>
<evidence type="ECO:0000256" key="5">
    <source>
        <dbReference type="ARBA" id="ARBA00023136"/>
    </source>
</evidence>
<feature type="transmembrane region" description="Helical" evidence="6">
    <location>
        <begin position="229"/>
        <end position="254"/>
    </location>
</feature>
<evidence type="ECO:0000256" key="2">
    <source>
        <dbReference type="ARBA" id="ARBA00009773"/>
    </source>
</evidence>
<feature type="transmembrane region" description="Helical" evidence="6">
    <location>
        <begin position="58"/>
        <end position="79"/>
    </location>
</feature>
<keyword evidence="8" id="KW-1185">Reference proteome</keyword>
<dbReference type="InterPro" id="IPR002549">
    <property type="entry name" value="AI-2E-like"/>
</dbReference>
<comment type="caution">
    <text evidence="7">The sequence shown here is derived from an EMBL/GenBank/DDBJ whole genome shotgun (WGS) entry which is preliminary data.</text>
</comment>
<protein>
    <recommendedName>
        <fullName evidence="9">AI-2E family transporter</fullName>
    </recommendedName>
</protein>
<feature type="transmembrane region" description="Helical" evidence="6">
    <location>
        <begin position="15"/>
        <end position="46"/>
    </location>
</feature>
<dbReference type="AlphaFoldDB" id="A0A4R5N6G9"/>
<dbReference type="PANTHER" id="PTHR21716">
    <property type="entry name" value="TRANSMEMBRANE PROTEIN"/>
    <property type="match status" value="1"/>
</dbReference>
<dbReference type="Proteomes" id="UP000295681">
    <property type="component" value="Unassembled WGS sequence"/>
</dbReference>
<keyword evidence="5 6" id="KW-0472">Membrane</keyword>
<dbReference type="STRING" id="907931.GCA_000165675_00523"/>
<sequence>MHLIESINRRIPFRYWVLLISIILIVLLHHFMSLLLLTTIFAYLAMTLAKYIGRYSKLSHGLSVTIVYLIVMTALILGIKHGASTLIQQVDSMIHLAQHINWHKNGILNEIYKNGHQYTSFISTNQLINTGLSQLSHFGHIIYELILALLFSFIFSITYPKLRNWGKNFINSPFKMFFGEFYIIAHRFITILGKLFEVQLIICVINTTLMISALAILQFPYLLGFSIMIFILGLIPVFGVIISLIPLTVTAFIIGDWHTALVIILWVAFIHLLESYFLHPHLMSQKTHMPILVILINLIIMERLLGAWGLIVGLPILTFLLDFFRIQKFND</sequence>
<evidence type="ECO:0000256" key="1">
    <source>
        <dbReference type="ARBA" id="ARBA00004141"/>
    </source>
</evidence>
<keyword evidence="4 6" id="KW-1133">Transmembrane helix</keyword>